<comment type="caution">
    <text evidence="1">The sequence shown here is derived from an EMBL/GenBank/DDBJ whole genome shotgun (WGS) entry which is preliminary data.</text>
</comment>
<keyword evidence="2" id="KW-1185">Reference proteome</keyword>
<dbReference type="EMBL" id="JAAIUW010000005">
    <property type="protein sequence ID" value="KAF7830813.1"/>
    <property type="molecule type" value="Genomic_DNA"/>
</dbReference>
<dbReference type="Proteomes" id="UP000634136">
    <property type="component" value="Unassembled WGS sequence"/>
</dbReference>
<organism evidence="1 2">
    <name type="scientific">Senna tora</name>
    <dbReference type="NCBI Taxonomy" id="362788"/>
    <lineage>
        <taxon>Eukaryota</taxon>
        <taxon>Viridiplantae</taxon>
        <taxon>Streptophyta</taxon>
        <taxon>Embryophyta</taxon>
        <taxon>Tracheophyta</taxon>
        <taxon>Spermatophyta</taxon>
        <taxon>Magnoliopsida</taxon>
        <taxon>eudicotyledons</taxon>
        <taxon>Gunneridae</taxon>
        <taxon>Pentapetalae</taxon>
        <taxon>rosids</taxon>
        <taxon>fabids</taxon>
        <taxon>Fabales</taxon>
        <taxon>Fabaceae</taxon>
        <taxon>Caesalpinioideae</taxon>
        <taxon>Cassia clade</taxon>
        <taxon>Senna</taxon>
    </lineage>
</organism>
<name>A0A834TYD6_9FABA</name>
<dbReference type="AlphaFoldDB" id="A0A834TYD6"/>
<accession>A0A834TYD6</accession>
<evidence type="ECO:0000313" key="1">
    <source>
        <dbReference type="EMBL" id="KAF7830813.1"/>
    </source>
</evidence>
<protein>
    <submittedName>
        <fullName evidence="1">Uncharacterized protein</fullName>
    </submittedName>
</protein>
<evidence type="ECO:0000313" key="2">
    <source>
        <dbReference type="Proteomes" id="UP000634136"/>
    </source>
</evidence>
<gene>
    <name evidence="1" type="ORF">G2W53_013146</name>
</gene>
<reference evidence="1" key="1">
    <citation type="submission" date="2020-09" db="EMBL/GenBank/DDBJ databases">
        <title>Genome-Enabled Discovery of Anthraquinone Biosynthesis in Senna tora.</title>
        <authorList>
            <person name="Kang S.-H."/>
            <person name="Pandey R.P."/>
            <person name="Lee C.-M."/>
            <person name="Sim J.-S."/>
            <person name="Jeong J.-T."/>
            <person name="Choi B.-S."/>
            <person name="Jung M."/>
            <person name="Ginzburg D."/>
            <person name="Zhao K."/>
            <person name="Won S.Y."/>
            <person name="Oh T.-J."/>
            <person name="Yu Y."/>
            <person name="Kim N.-H."/>
            <person name="Lee O.R."/>
            <person name="Lee T.-H."/>
            <person name="Bashyal P."/>
            <person name="Kim T.-S."/>
            <person name="Lee W.-H."/>
            <person name="Kawkins C."/>
            <person name="Kim C.-K."/>
            <person name="Kim J.S."/>
            <person name="Ahn B.O."/>
            <person name="Rhee S.Y."/>
            <person name="Sohng J.K."/>
        </authorList>
    </citation>
    <scope>NUCLEOTIDE SEQUENCE</scope>
    <source>
        <tissue evidence="1">Leaf</tissue>
    </source>
</reference>
<sequence length="42" mass="4837">MACGEKVLGNGFTRKNERDFSDLTFHPSQPYFMRMPIACLNL</sequence>
<proteinExistence type="predicted"/>